<evidence type="ECO:0000313" key="2">
    <source>
        <dbReference type="EMBL" id="KAA0678034.1"/>
    </source>
</evidence>
<evidence type="ECO:0000313" key="3">
    <source>
        <dbReference type="Proteomes" id="UP000480854"/>
    </source>
</evidence>
<accession>A0A9W7KR33</accession>
<reference evidence="2 3" key="1">
    <citation type="submission" date="2018-07" db="EMBL/GenBank/DDBJ databases">
        <title>Genome sequence of Azospirillum sp. ATCC 49961.</title>
        <authorList>
            <person name="Sant'Anna F.H."/>
            <person name="Baldani J.I."/>
            <person name="Zilli J.E."/>
            <person name="Reis V.M."/>
            <person name="Hartmann A."/>
            <person name="Cruz L."/>
            <person name="de Souza E.M."/>
            <person name="de Oliveira Pedrosa F."/>
            <person name="Passaglia L.M.P."/>
        </authorList>
    </citation>
    <scope>NUCLEOTIDE SEQUENCE [LARGE SCALE GENOMIC DNA]</scope>
    <source>
        <strain evidence="2 3">ATCC 49961</strain>
    </source>
</reference>
<evidence type="ECO:0000256" key="1">
    <source>
        <dbReference type="SAM" id="MobiDB-lite"/>
    </source>
</evidence>
<feature type="region of interest" description="Disordered" evidence="1">
    <location>
        <begin position="1"/>
        <end position="30"/>
    </location>
</feature>
<dbReference type="EMBL" id="QOKW01000019">
    <property type="protein sequence ID" value="KAA0678034.1"/>
    <property type="molecule type" value="Genomic_DNA"/>
</dbReference>
<proteinExistence type="predicted"/>
<gene>
    <name evidence="2" type="ORF">DS843_20830</name>
</gene>
<protein>
    <submittedName>
        <fullName evidence="2">Uncharacterized protein</fullName>
    </submittedName>
</protein>
<organism evidence="2 3">
    <name type="scientific">Roseomonas genomospecies 6</name>
    <dbReference type="NCBI Taxonomy" id="214106"/>
    <lineage>
        <taxon>Bacteria</taxon>
        <taxon>Pseudomonadati</taxon>
        <taxon>Pseudomonadota</taxon>
        <taxon>Alphaproteobacteria</taxon>
        <taxon>Acetobacterales</taxon>
        <taxon>Roseomonadaceae</taxon>
        <taxon>Roseomonas</taxon>
    </lineage>
</organism>
<dbReference type="AlphaFoldDB" id="A0A9W7KR33"/>
<keyword evidence="3" id="KW-1185">Reference proteome</keyword>
<comment type="caution">
    <text evidence="2">The sequence shown here is derived from an EMBL/GenBank/DDBJ whole genome shotgun (WGS) entry which is preliminary data.</text>
</comment>
<dbReference type="Proteomes" id="UP000480854">
    <property type="component" value="Unassembled WGS sequence"/>
</dbReference>
<sequence length="108" mass="11788">MPETEGGDVGKERAPFEDSDERWPTPGASTKVGVRSSVTLVSLYKMVQRSRGSRTPAVLVPAVGWRLLSAVLQLYLFLVNEPLIAAASKFELVSAAGPTMRRWTAEIQ</sequence>
<name>A0A9W7KR33_9PROT</name>